<evidence type="ECO:0000256" key="8">
    <source>
        <dbReference type="PIRNR" id="PIRNR004532"/>
    </source>
</evidence>
<comment type="pathway">
    <text evidence="2">Carbohydrate biosynthesis; gluconeogenesis.</text>
</comment>
<feature type="binding site" evidence="9">
    <location>
        <position position="146"/>
    </location>
    <ligand>
        <name>Mn(2+)</name>
        <dbReference type="ChEBI" id="CHEBI:29035"/>
        <label>2</label>
    </ligand>
</feature>
<sequence length="382" mass="39621">MLEAVRPAWAAGDERSCMSAGRGARLAKLGSAAEGGADTVVRFRPGGPVMTSTDTASLFLHPDRNLAMELVRATEAAAIRATPWIGRGDKNAADGAAVDAMRKFLGTVNFDGLVVIGEGEKDNAPMLFNGEHVGNGRGPACDIAVDPIDGTSLTAAGRQNALSVIAVSDRGTMLDASSVFYMSKIVTGPEGRGVVDLSQSVGDNIRELAKAKGKPLGELRVAVLDRPRHEGLIEEIRAAGAGTRLMLDGDVAGGINAARHDSRIDMCVGIGGSPEGITTACAIKALGGFMQGKLAPKDDAERAAGIAAGLDLDRVYGADDLVKGGNTFFVATGVTDGGLVEGVRRKGLIIRTESIVLRSKSGTIRRVLADHPAEKWLDASEL</sequence>
<evidence type="ECO:0000313" key="12">
    <source>
        <dbReference type="Proteomes" id="UP000016743"/>
    </source>
</evidence>
<dbReference type="SUPFAM" id="SSF56655">
    <property type="entry name" value="Carbohydrate phosphatase"/>
    <property type="match status" value="1"/>
</dbReference>
<keyword evidence="6 9" id="KW-0464">Manganese</keyword>
<feature type="binding site" evidence="9">
    <location>
        <position position="94"/>
    </location>
    <ligand>
        <name>Mn(2+)</name>
        <dbReference type="ChEBI" id="CHEBI:29035"/>
        <label>1</label>
    </ligand>
</feature>
<dbReference type="Proteomes" id="UP000016743">
    <property type="component" value="Chromosome"/>
</dbReference>
<dbReference type="PANTHER" id="PTHR30447:SF0">
    <property type="entry name" value="FRUCTOSE-1,6-BISPHOSPHATASE 1 CLASS 2-RELATED"/>
    <property type="match status" value="1"/>
</dbReference>
<comment type="similarity">
    <text evidence="3 8">Belongs to the FBPase class 2 family.</text>
</comment>
<dbReference type="GO" id="GO:0030388">
    <property type="term" value="P:fructose 1,6-bisphosphate metabolic process"/>
    <property type="evidence" value="ECO:0007669"/>
    <property type="project" value="TreeGrafter"/>
</dbReference>
<keyword evidence="4 9" id="KW-0479">Metal-binding</keyword>
<evidence type="ECO:0000256" key="10">
    <source>
        <dbReference type="PIRSR" id="PIRSR004532-2"/>
    </source>
</evidence>
<feature type="binding site" evidence="10">
    <location>
        <begin position="248"/>
        <end position="250"/>
    </location>
    <ligand>
        <name>substrate</name>
    </ligand>
</feature>
<feature type="binding site" evidence="10">
    <location>
        <position position="181"/>
    </location>
    <ligand>
        <name>substrate</name>
    </ligand>
</feature>
<dbReference type="GO" id="GO:0006094">
    <property type="term" value="P:gluconeogenesis"/>
    <property type="evidence" value="ECO:0007669"/>
    <property type="project" value="UniProtKB-UniPathway"/>
</dbReference>
<dbReference type="NCBIfam" id="TIGR00330">
    <property type="entry name" value="glpX"/>
    <property type="match status" value="1"/>
</dbReference>
<dbReference type="UniPathway" id="UPA00138"/>
<feature type="binding site" evidence="10">
    <location>
        <begin position="149"/>
        <end position="151"/>
    </location>
    <ligand>
        <name>substrate</name>
    </ligand>
</feature>
<dbReference type="EMBL" id="CP006734">
    <property type="protein sequence ID" value="AGW41934.1"/>
    <property type="molecule type" value="Genomic_DNA"/>
</dbReference>
<dbReference type="CDD" id="cd01516">
    <property type="entry name" value="FBPase_glpX"/>
    <property type="match status" value="1"/>
</dbReference>
<dbReference type="PATRIC" id="fig|1389489.3.peg.1842"/>
<evidence type="ECO:0000256" key="6">
    <source>
        <dbReference type="ARBA" id="ARBA00023211"/>
    </source>
</evidence>
<comment type="cofactor">
    <cofactor evidence="9">
        <name>Mn(2+)</name>
        <dbReference type="ChEBI" id="CHEBI:29035"/>
    </cofactor>
</comment>
<dbReference type="PANTHER" id="PTHR30447">
    <property type="entry name" value="FRUCTOSE-1,6-BISPHOSPHATASE CLASS 2"/>
    <property type="match status" value="1"/>
</dbReference>
<gene>
    <name evidence="11" type="ORF">O159_19150</name>
</gene>
<keyword evidence="12" id="KW-1185">Reference proteome</keyword>
<feature type="binding site" evidence="9">
    <location>
        <position position="118"/>
    </location>
    <ligand>
        <name>Mn(2+)</name>
        <dbReference type="ChEBI" id="CHEBI:29035"/>
        <label>1</label>
    </ligand>
</feature>
<dbReference type="Gene3D" id="3.40.190.90">
    <property type="match status" value="1"/>
</dbReference>
<dbReference type="Gene3D" id="3.30.540.10">
    <property type="entry name" value="Fructose-1,6-Bisphosphatase, subunit A, domain 1"/>
    <property type="match status" value="1"/>
</dbReference>
<dbReference type="GO" id="GO:0046872">
    <property type="term" value="F:metal ion binding"/>
    <property type="evidence" value="ECO:0007669"/>
    <property type="project" value="UniProtKB-KW"/>
</dbReference>
<dbReference type="AlphaFoldDB" id="U3P8X0"/>
<evidence type="ECO:0000256" key="4">
    <source>
        <dbReference type="ARBA" id="ARBA00022723"/>
    </source>
</evidence>
<dbReference type="GO" id="GO:0005829">
    <property type="term" value="C:cytosol"/>
    <property type="evidence" value="ECO:0007669"/>
    <property type="project" value="TreeGrafter"/>
</dbReference>
<evidence type="ECO:0000313" key="11">
    <source>
        <dbReference type="EMBL" id="AGW41934.1"/>
    </source>
</evidence>
<name>U3P8X0_LEIXC</name>
<proteinExistence type="inferred from homology"/>
<dbReference type="GO" id="GO:0042132">
    <property type="term" value="F:fructose 1,6-bisphosphate 1-phosphatase activity"/>
    <property type="evidence" value="ECO:0007669"/>
    <property type="project" value="UniProtKB-EC"/>
</dbReference>
<dbReference type="KEGG" id="lxy:O159_19150"/>
<evidence type="ECO:0000256" key="5">
    <source>
        <dbReference type="ARBA" id="ARBA00022801"/>
    </source>
</evidence>
<dbReference type="InterPro" id="IPR004464">
    <property type="entry name" value="FBPase_class-2/SBPase"/>
</dbReference>
<comment type="catalytic activity">
    <reaction evidence="1">
        <text>beta-D-fructose 1,6-bisphosphate + H2O = beta-D-fructose 6-phosphate + phosphate</text>
        <dbReference type="Rhea" id="RHEA:11064"/>
        <dbReference type="ChEBI" id="CHEBI:15377"/>
        <dbReference type="ChEBI" id="CHEBI:32966"/>
        <dbReference type="ChEBI" id="CHEBI:43474"/>
        <dbReference type="ChEBI" id="CHEBI:57634"/>
        <dbReference type="EC" id="3.1.3.11"/>
    </reaction>
</comment>
<feature type="binding site" evidence="10">
    <location>
        <position position="272"/>
    </location>
    <ligand>
        <name>substrate</name>
    </ligand>
</feature>
<feature type="binding site" evidence="9">
    <location>
        <position position="149"/>
    </location>
    <ligand>
        <name>Mn(2+)</name>
        <dbReference type="ChEBI" id="CHEBI:29035"/>
        <label>2</label>
    </ligand>
</feature>
<evidence type="ECO:0000256" key="7">
    <source>
        <dbReference type="ARBA" id="ARBA00023277"/>
    </source>
</evidence>
<evidence type="ECO:0000256" key="9">
    <source>
        <dbReference type="PIRSR" id="PIRSR004532-1"/>
    </source>
</evidence>
<evidence type="ECO:0000256" key="3">
    <source>
        <dbReference type="ARBA" id="ARBA00008989"/>
    </source>
</evidence>
<dbReference type="Pfam" id="PF03320">
    <property type="entry name" value="FBPase_glpX"/>
    <property type="match status" value="1"/>
</dbReference>
<keyword evidence="5" id="KW-0378">Hydrolase</keyword>
<evidence type="ECO:0000256" key="1">
    <source>
        <dbReference type="ARBA" id="ARBA00001273"/>
    </source>
</evidence>
<reference evidence="11 12" key="1">
    <citation type="journal article" date="2013" name="Genome Announc.">
        <title>Complete Genome Sequence of Leifsonia xyli subsp. cynodontis Strain DSM46306, a Gram-Positive Bacterial Pathogen of Grasses.</title>
        <authorList>
            <person name="Monteiro-Vitorello C.B."/>
            <person name="Zerillo M.M."/>
            <person name="Van Sluys M.A."/>
            <person name="Camargo L.E."/>
            <person name="Kitajima J.P."/>
        </authorList>
    </citation>
    <scope>NUCLEOTIDE SEQUENCE [LARGE SCALE GENOMIC DNA]</scope>
    <source>
        <strain evidence="11 12">DSM 46306</strain>
    </source>
</reference>
<dbReference type="HOGENOM" id="CLU_054938_0_0_11"/>
<dbReference type="STRING" id="1389489.O159_19150"/>
<protein>
    <recommendedName>
        <fullName evidence="8">Fructose-1,6-bisphosphatase</fullName>
    </recommendedName>
</protein>
<organism evidence="11 12">
    <name type="scientific">Leifsonia xyli subsp. cynodontis DSM 46306</name>
    <dbReference type="NCBI Taxonomy" id="1389489"/>
    <lineage>
        <taxon>Bacteria</taxon>
        <taxon>Bacillati</taxon>
        <taxon>Actinomycetota</taxon>
        <taxon>Actinomycetes</taxon>
        <taxon>Micrococcales</taxon>
        <taxon>Microbacteriaceae</taxon>
        <taxon>Leifsonia</taxon>
    </lineage>
</organism>
<accession>U3P8X0</accession>
<keyword evidence="7 8" id="KW-0119">Carbohydrate metabolism</keyword>
<dbReference type="PIRSF" id="PIRSF004532">
    <property type="entry name" value="GlpX"/>
    <property type="match status" value="1"/>
</dbReference>
<feature type="binding site" evidence="9">
    <location>
        <position position="275"/>
    </location>
    <ligand>
        <name>Mn(2+)</name>
        <dbReference type="ChEBI" id="CHEBI:29035"/>
        <label>2</label>
    </ligand>
</feature>
<dbReference type="eggNOG" id="COG1494">
    <property type="taxonomic scope" value="Bacteria"/>
</dbReference>
<feature type="binding site" evidence="10">
    <location>
        <begin position="226"/>
        <end position="228"/>
    </location>
    <ligand>
        <name>substrate</name>
    </ligand>
</feature>
<evidence type="ECO:0000256" key="2">
    <source>
        <dbReference type="ARBA" id="ARBA00004742"/>
    </source>
</evidence>
<dbReference type="GO" id="GO:0006071">
    <property type="term" value="P:glycerol metabolic process"/>
    <property type="evidence" value="ECO:0007669"/>
    <property type="project" value="InterPro"/>
</dbReference>